<comment type="subcellular location">
    <subcellularLocation>
        <location evidence="2">Secreted</location>
    </subcellularLocation>
</comment>
<keyword evidence="6" id="KW-0964">Secreted</keyword>
<dbReference type="EMBL" id="JBFXLS010000186">
    <property type="protein sequence ID" value="KAL2812339.1"/>
    <property type="molecule type" value="Genomic_DNA"/>
</dbReference>
<keyword evidence="11" id="KW-0325">Glycoprotein</keyword>
<keyword evidence="7" id="KW-0645">Protease</keyword>
<evidence type="ECO:0000256" key="6">
    <source>
        <dbReference type="ARBA" id="ARBA00022525"/>
    </source>
</evidence>
<accession>A0ABR4HAS4</accession>
<sequence>MKTSALVLLLVSFSQAIDLPRRAHTSRPSGARRLTFNETVVTSALSPSSTSVQWIATAEDGDYVYQEQGGGLAIESIVTNRSQTIIPVEEVPADAYSYWISPDLSSVLWATNYTKQYRHSFFADYYIQDVATFESVPLVEDQTGDIQYAQWSPTSDSIAFVRGNNLFTWSNGSMTPITDDGGPDLFHGVPDWVYEEEILGDRSSLWFSPDAEFLAFLSFNETGVKTFTIPYYMDDQEIAPPYPRELEIRYPKVSETNPTVKLNILRLSDNTLSTIPIDAFDPSELIIGEVAWVTDTHTDLAVKTFNRVQDQQKVVIVDAVSGEAKTAHERDGTDGWLDNLLSIAYVGPLGSGNTSSTYYVDLSDHSGWAHLYLFAVSGGEPIPLTEGEWEVTQIVSIDQERGLVYYLSTQHHSTERHLYSVSYRTFEVTPLVDDTVAAYWSASFSANSGYYILSYSGPDVPYQELYSIAQEAPLRTLTSNAALKEKLEEYALPEISYFELTIPSGEKLNVMERLPVNFSPTKKYPVLFTPYGGPGAQEVSKAWQRLDFNAYISSDPELEYVTWTVDNRGTGYQGRRFRSLVAKQLGHLEAEDQVYAARQAAQRDYIDSKRIAIWGWSYGGYLTGKVLETDSGVFSLGLLTAPVSDWRLYDSMYTERYMKSLSTNAEGYNTTAIRHTEGFKKVAGGFLIQHGTGDDNVHFQNAAALVDELIGDGVTPEQMQVQWFTDSDHSINYNGGNVFVYRQLSQRLYDEKRRTEKEEQHQWSKKRHAWLG</sequence>
<evidence type="ECO:0000259" key="15">
    <source>
        <dbReference type="Pfam" id="PF00930"/>
    </source>
</evidence>
<dbReference type="InterPro" id="IPR001375">
    <property type="entry name" value="Peptidase_S9_cat"/>
</dbReference>
<keyword evidence="9" id="KW-0378">Hydrolase</keyword>
<evidence type="ECO:0000256" key="4">
    <source>
        <dbReference type="ARBA" id="ARBA00012062"/>
    </source>
</evidence>
<evidence type="ECO:0000256" key="1">
    <source>
        <dbReference type="ARBA" id="ARBA00001257"/>
    </source>
</evidence>
<keyword evidence="10" id="KW-0720">Serine protease</keyword>
<dbReference type="PANTHER" id="PTHR11731:SF162">
    <property type="entry name" value="DIPEPTIDYL PEPTIDASE 4-RELATED"/>
    <property type="match status" value="1"/>
</dbReference>
<comment type="caution">
    <text evidence="16">The sequence shown here is derived from an EMBL/GenBank/DDBJ whole genome shotgun (WGS) entry which is preliminary data.</text>
</comment>
<comment type="similarity">
    <text evidence="3">Belongs to the peptidase S9B family.</text>
</comment>
<evidence type="ECO:0000256" key="10">
    <source>
        <dbReference type="ARBA" id="ARBA00022825"/>
    </source>
</evidence>
<dbReference type="Gene3D" id="2.140.10.30">
    <property type="entry name" value="Dipeptidylpeptidase IV, N-terminal domain"/>
    <property type="match status" value="1"/>
</dbReference>
<dbReference type="InterPro" id="IPR029058">
    <property type="entry name" value="AB_hydrolase_fold"/>
</dbReference>
<dbReference type="InterPro" id="IPR050278">
    <property type="entry name" value="Serine_Prot_S9B/DPPIV"/>
</dbReference>
<evidence type="ECO:0000256" key="12">
    <source>
        <dbReference type="ARBA" id="ARBA00030567"/>
    </source>
</evidence>
<feature type="domain" description="Dipeptidylpeptidase IV N-terminal" evidence="15">
    <location>
        <begin position="101"/>
        <end position="462"/>
    </location>
</feature>
<evidence type="ECO:0000313" key="16">
    <source>
        <dbReference type="EMBL" id="KAL2812339.1"/>
    </source>
</evidence>
<dbReference type="Pfam" id="PF00326">
    <property type="entry name" value="Peptidase_S9"/>
    <property type="match status" value="1"/>
</dbReference>
<dbReference type="SUPFAM" id="SSF53474">
    <property type="entry name" value="alpha/beta-Hydrolases"/>
    <property type="match status" value="1"/>
</dbReference>
<protein>
    <recommendedName>
        <fullName evidence="4">dipeptidyl-peptidase IV</fullName>
        <ecNumber evidence="4">3.4.14.5</ecNumber>
    </recommendedName>
    <alternativeName>
        <fullName evidence="12">Dipeptidyl peptidase IV</fullName>
    </alternativeName>
</protein>
<dbReference type="InterPro" id="IPR002469">
    <property type="entry name" value="Peptidase_S9B_N"/>
</dbReference>
<proteinExistence type="inferred from homology"/>
<gene>
    <name evidence="16" type="ORF">BDW59DRAFT_41665</name>
</gene>
<evidence type="ECO:0000256" key="9">
    <source>
        <dbReference type="ARBA" id="ARBA00022801"/>
    </source>
</evidence>
<evidence type="ECO:0000256" key="2">
    <source>
        <dbReference type="ARBA" id="ARBA00004613"/>
    </source>
</evidence>
<keyword evidence="5" id="KW-0031">Aminopeptidase</keyword>
<dbReference type="PANTHER" id="PTHR11731">
    <property type="entry name" value="PROTEASE FAMILY S9B,C DIPEPTIDYL-PEPTIDASE IV-RELATED"/>
    <property type="match status" value="1"/>
</dbReference>
<evidence type="ECO:0000256" key="5">
    <source>
        <dbReference type="ARBA" id="ARBA00022438"/>
    </source>
</evidence>
<dbReference type="Pfam" id="PF00930">
    <property type="entry name" value="DPPIV_N"/>
    <property type="match status" value="1"/>
</dbReference>
<dbReference type="SUPFAM" id="SSF82171">
    <property type="entry name" value="DPP6 N-terminal domain-like"/>
    <property type="match status" value="1"/>
</dbReference>
<dbReference type="Proteomes" id="UP001610335">
    <property type="component" value="Unassembled WGS sequence"/>
</dbReference>
<evidence type="ECO:0000256" key="3">
    <source>
        <dbReference type="ARBA" id="ARBA00006150"/>
    </source>
</evidence>
<evidence type="ECO:0000256" key="13">
    <source>
        <dbReference type="SAM" id="SignalP"/>
    </source>
</evidence>
<feature type="signal peptide" evidence="13">
    <location>
        <begin position="1"/>
        <end position="16"/>
    </location>
</feature>
<organism evidence="16 17">
    <name type="scientific">Aspergillus cavernicola</name>
    <dbReference type="NCBI Taxonomy" id="176166"/>
    <lineage>
        <taxon>Eukaryota</taxon>
        <taxon>Fungi</taxon>
        <taxon>Dikarya</taxon>
        <taxon>Ascomycota</taxon>
        <taxon>Pezizomycotina</taxon>
        <taxon>Eurotiomycetes</taxon>
        <taxon>Eurotiomycetidae</taxon>
        <taxon>Eurotiales</taxon>
        <taxon>Aspergillaceae</taxon>
        <taxon>Aspergillus</taxon>
        <taxon>Aspergillus subgen. Nidulantes</taxon>
    </lineage>
</organism>
<dbReference type="EC" id="3.4.14.5" evidence="4"/>
<evidence type="ECO:0000256" key="7">
    <source>
        <dbReference type="ARBA" id="ARBA00022670"/>
    </source>
</evidence>
<evidence type="ECO:0000313" key="17">
    <source>
        <dbReference type="Proteomes" id="UP001610335"/>
    </source>
</evidence>
<keyword evidence="8 13" id="KW-0732">Signal</keyword>
<comment type="catalytic activity">
    <reaction evidence="1">
        <text>Release of an N-terminal dipeptide, Xaa-Yaa-|-Zaa-, from a polypeptide, preferentially when Yaa is Pro, provided Zaa is neither Pro nor hydroxyproline.</text>
        <dbReference type="EC" id="3.4.14.5"/>
    </reaction>
</comment>
<evidence type="ECO:0000256" key="11">
    <source>
        <dbReference type="ARBA" id="ARBA00023180"/>
    </source>
</evidence>
<feature type="domain" description="Peptidase S9 prolyl oligopeptidase catalytic" evidence="14">
    <location>
        <begin position="557"/>
        <end position="737"/>
    </location>
</feature>
<keyword evidence="17" id="KW-1185">Reference proteome</keyword>
<evidence type="ECO:0000259" key="14">
    <source>
        <dbReference type="Pfam" id="PF00326"/>
    </source>
</evidence>
<evidence type="ECO:0000256" key="8">
    <source>
        <dbReference type="ARBA" id="ARBA00022729"/>
    </source>
</evidence>
<feature type="chain" id="PRO_5045595645" description="dipeptidyl-peptidase IV" evidence="13">
    <location>
        <begin position="17"/>
        <end position="772"/>
    </location>
</feature>
<name>A0ABR4HAS4_9EURO</name>
<dbReference type="Gene3D" id="3.40.50.1820">
    <property type="entry name" value="alpha/beta hydrolase"/>
    <property type="match status" value="1"/>
</dbReference>
<reference evidence="16 17" key="1">
    <citation type="submission" date="2024-07" db="EMBL/GenBank/DDBJ databases">
        <title>Section-level genome sequencing and comparative genomics of Aspergillus sections Usti and Cavernicolus.</title>
        <authorList>
            <consortium name="Lawrence Berkeley National Laboratory"/>
            <person name="Nybo J.L."/>
            <person name="Vesth T.C."/>
            <person name="Theobald S."/>
            <person name="Frisvad J.C."/>
            <person name="Larsen T.O."/>
            <person name="Kjaerboelling I."/>
            <person name="Rothschild-Mancinelli K."/>
            <person name="Lyhne E.K."/>
            <person name="Kogle M.E."/>
            <person name="Barry K."/>
            <person name="Clum A."/>
            <person name="Na H."/>
            <person name="Ledsgaard L."/>
            <person name="Lin J."/>
            <person name="Lipzen A."/>
            <person name="Kuo A."/>
            <person name="Riley R."/>
            <person name="Mondo S."/>
            <person name="LaButti K."/>
            <person name="Haridas S."/>
            <person name="Pangalinan J."/>
            <person name="Salamov A.A."/>
            <person name="Simmons B.A."/>
            <person name="Magnuson J.K."/>
            <person name="Chen J."/>
            <person name="Drula E."/>
            <person name="Henrissat B."/>
            <person name="Wiebenga A."/>
            <person name="Lubbers R.J."/>
            <person name="Gomes A.C."/>
            <person name="Makela M.R."/>
            <person name="Stajich J."/>
            <person name="Grigoriev I.V."/>
            <person name="Mortensen U.H."/>
            <person name="De vries R.P."/>
            <person name="Baker S.E."/>
            <person name="Andersen M.R."/>
        </authorList>
    </citation>
    <scope>NUCLEOTIDE SEQUENCE [LARGE SCALE GENOMIC DNA]</scope>
    <source>
        <strain evidence="16 17">CBS 600.67</strain>
    </source>
</reference>